<dbReference type="EMBL" id="MWZD01000015">
    <property type="protein sequence ID" value="PRI11597.1"/>
    <property type="molecule type" value="Genomic_DNA"/>
</dbReference>
<dbReference type="Pfam" id="PF01266">
    <property type="entry name" value="DAO"/>
    <property type="match status" value="1"/>
</dbReference>
<accession>A0A2S9QPT3</accession>
<evidence type="ECO:0000259" key="1">
    <source>
        <dbReference type="Pfam" id="PF01266"/>
    </source>
</evidence>
<dbReference type="OrthoDB" id="9805852at2"/>
<name>A0A2S9QPT3_9MICO</name>
<dbReference type="Gene3D" id="3.50.50.60">
    <property type="entry name" value="FAD/NAD(P)-binding domain"/>
    <property type="match status" value="1"/>
</dbReference>
<dbReference type="GO" id="GO:0005737">
    <property type="term" value="C:cytoplasm"/>
    <property type="evidence" value="ECO:0007669"/>
    <property type="project" value="TreeGrafter"/>
</dbReference>
<comment type="caution">
    <text evidence="2">The sequence shown here is derived from an EMBL/GenBank/DDBJ whole genome shotgun (WGS) entry which is preliminary data.</text>
</comment>
<keyword evidence="3" id="KW-1185">Reference proteome</keyword>
<organism evidence="2 3">
    <name type="scientific">Leucobacter massiliensis</name>
    <dbReference type="NCBI Taxonomy" id="1686285"/>
    <lineage>
        <taxon>Bacteria</taxon>
        <taxon>Bacillati</taxon>
        <taxon>Actinomycetota</taxon>
        <taxon>Actinomycetes</taxon>
        <taxon>Micrococcales</taxon>
        <taxon>Microbacteriaceae</taxon>
        <taxon>Leucobacter</taxon>
    </lineage>
</organism>
<dbReference type="PANTHER" id="PTHR13847">
    <property type="entry name" value="SARCOSINE DEHYDROGENASE-RELATED"/>
    <property type="match status" value="1"/>
</dbReference>
<evidence type="ECO:0000313" key="3">
    <source>
        <dbReference type="Proteomes" id="UP000238650"/>
    </source>
</evidence>
<dbReference type="RefSeq" id="WP_105804869.1">
    <property type="nucleotide sequence ID" value="NZ_MWZD01000015.1"/>
</dbReference>
<dbReference type="InterPro" id="IPR006076">
    <property type="entry name" value="FAD-dep_OxRdtase"/>
</dbReference>
<proteinExistence type="predicted"/>
<dbReference type="Proteomes" id="UP000238650">
    <property type="component" value="Unassembled WGS sequence"/>
</dbReference>
<reference evidence="2 3" key="1">
    <citation type="journal article" date="2017" name="New Microbes New Infect">
        <title>Genome sequence of 'Leucobacter massiliensis' sp. nov. isolated from human pharynx after travel to the 2014 Hajj.</title>
        <authorList>
            <person name="Leangapichart T."/>
            <person name="Gautret P."/>
            <person name="Nguyen T.T."/>
            <person name="Armstrong N."/>
            <person name="Rolain J.M."/>
        </authorList>
    </citation>
    <scope>NUCLEOTIDE SEQUENCE [LARGE SCALE GENOMIC DNA]</scope>
    <source>
        <strain evidence="2 3">122RC15</strain>
    </source>
</reference>
<evidence type="ECO:0000313" key="2">
    <source>
        <dbReference type="EMBL" id="PRI11597.1"/>
    </source>
</evidence>
<dbReference type="AlphaFoldDB" id="A0A2S9QPT3"/>
<dbReference type="PANTHER" id="PTHR13847:SF281">
    <property type="entry name" value="FAD DEPENDENT OXIDOREDUCTASE DOMAIN-CONTAINING PROTEIN"/>
    <property type="match status" value="1"/>
</dbReference>
<gene>
    <name evidence="2" type="ORF">B4915_05635</name>
</gene>
<feature type="domain" description="FAD dependent oxidoreductase" evidence="1">
    <location>
        <begin position="52"/>
        <end position="408"/>
    </location>
</feature>
<protein>
    <submittedName>
        <fullName evidence="2">FAD-dependent oxidoreductase</fullName>
    </submittedName>
</protein>
<dbReference type="SUPFAM" id="SSF51905">
    <property type="entry name" value="FAD/NAD(P)-binding domain"/>
    <property type="match status" value="1"/>
</dbReference>
<sequence>MHPTIFETHRPAAKIVEDSLAGTKLACFWTEDVADRAARYPALDGDTRADDAVVGGGYAGLWTAIKLKTAHPERRVVLLEAVRVGWAASGRNGGFCEASITHGEPNAEARWPDETGTLRRLGHENLDAIERFIEQHGLDVDFERTGQLAVANEPHQQEWLGEGDDPEVEVLDREAVQRRITSPTFLGGEFAPRENANLHPAKLAAELARHAAEIGVEIHEHTPVQRLDGSAEEPIRLTTERGVVTAERVALCTNVFPSLLKRYRFHTVPVYDYVLMTEPLTDEQLASIGWEGREGLADMANQFHYSRLTKDNRILWGGYDAVYFAGGRIKREHEDRMESHRKLASHFFTTFPQLAGVKFTHRWAGVIDTSTRFCAFFGQAHGGRVQYVAGFTGLGVGATHFAADVLLDRFEGRVTERTELEMVKQVPLPFPPEPAASIGINLTRWSLDRADHNQGKRNVLLKTLDALGLGFDS</sequence>
<dbReference type="Gene3D" id="3.30.9.10">
    <property type="entry name" value="D-Amino Acid Oxidase, subunit A, domain 2"/>
    <property type="match status" value="1"/>
</dbReference>
<dbReference type="InterPro" id="IPR036188">
    <property type="entry name" value="FAD/NAD-bd_sf"/>
</dbReference>